<proteinExistence type="predicted"/>
<evidence type="ECO:0000313" key="2">
    <source>
        <dbReference type="EMBL" id="KAF4028908.1"/>
    </source>
</evidence>
<dbReference type="EMBL" id="WSZM01000935">
    <property type="protein sequence ID" value="KAF4028908.1"/>
    <property type="molecule type" value="Genomic_DNA"/>
</dbReference>
<dbReference type="AlphaFoldDB" id="A0A833W448"/>
<evidence type="ECO:0000313" key="3">
    <source>
        <dbReference type="Proteomes" id="UP000602510"/>
    </source>
</evidence>
<feature type="region of interest" description="Disordered" evidence="1">
    <location>
        <begin position="1"/>
        <end position="23"/>
    </location>
</feature>
<reference evidence="2" key="1">
    <citation type="submission" date="2020-04" db="EMBL/GenBank/DDBJ databases">
        <title>Hybrid Assembly of Korean Phytophthora infestans isolates.</title>
        <authorList>
            <person name="Prokchorchik M."/>
            <person name="Lee Y."/>
            <person name="Seo J."/>
            <person name="Cho J.-H."/>
            <person name="Park Y.-E."/>
            <person name="Jang D.-C."/>
            <person name="Im J.-S."/>
            <person name="Choi J.-G."/>
            <person name="Park H.-J."/>
            <person name="Lee G.-B."/>
            <person name="Lee Y.-G."/>
            <person name="Hong S.-Y."/>
            <person name="Cho K."/>
            <person name="Sohn K.H."/>
        </authorList>
    </citation>
    <scope>NUCLEOTIDE SEQUENCE</scope>
    <source>
        <strain evidence="2">KR_1_A1</strain>
    </source>
</reference>
<keyword evidence="3" id="KW-1185">Reference proteome</keyword>
<evidence type="ECO:0000256" key="1">
    <source>
        <dbReference type="SAM" id="MobiDB-lite"/>
    </source>
</evidence>
<name>A0A833W448_PHYIN</name>
<comment type="caution">
    <text evidence="2">The sequence shown here is derived from an EMBL/GenBank/DDBJ whole genome shotgun (WGS) entry which is preliminary data.</text>
</comment>
<accession>A0A833W448</accession>
<dbReference type="Proteomes" id="UP000602510">
    <property type="component" value="Unassembled WGS sequence"/>
</dbReference>
<sequence>MSRERFPPNEPTQPPVATASGARSIHEHLHVSSSSAESYVFPCSSSDDCVSDVDDVELRSNRGVQCDEGHSSCHYGGLPRIYDESDEDEVMSKAGHKNKTDVNDAAAKFITGRGSCFCQL</sequence>
<organism evidence="2 3">
    <name type="scientific">Phytophthora infestans</name>
    <name type="common">Potato late blight agent</name>
    <name type="synonym">Botrytis infestans</name>
    <dbReference type="NCBI Taxonomy" id="4787"/>
    <lineage>
        <taxon>Eukaryota</taxon>
        <taxon>Sar</taxon>
        <taxon>Stramenopiles</taxon>
        <taxon>Oomycota</taxon>
        <taxon>Peronosporomycetes</taxon>
        <taxon>Peronosporales</taxon>
        <taxon>Peronosporaceae</taxon>
        <taxon>Phytophthora</taxon>
    </lineage>
</organism>
<protein>
    <submittedName>
        <fullName evidence="2">Uncharacterized protein</fullName>
    </submittedName>
</protein>
<gene>
    <name evidence="2" type="ORF">GN244_ATG19411</name>
</gene>